<feature type="non-terminal residue" evidence="1">
    <location>
        <position position="165"/>
    </location>
</feature>
<dbReference type="OrthoDB" id="10055112at2759"/>
<gene>
    <name evidence="1" type="ORF">SRO942_LOCUS49966</name>
</gene>
<evidence type="ECO:0000313" key="2">
    <source>
        <dbReference type="Proteomes" id="UP000681722"/>
    </source>
</evidence>
<accession>A0A8S2ZGJ5</accession>
<comment type="caution">
    <text evidence="1">The sequence shown here is derived from an EMBL/GenBank/DDBJ whole genome shotgun (WGS) entry which is preliminary data.</text>
</comment>
<evidence type="ECO:0000313" key="1">
    <source>
        <dbReference type="EMBL" id="CAF4634839.1"/>
    </source>
</evidence>
<sequence>HSFVTSPSMMNYRRTTIKRIPLYQYNRTIVYYTQQYLPHLIFIQMFELSSLKKNELKYYLLAVTEQNRDLTELSTTIVSLNRCINITRLLNRTIMEFTRYKRVKFYQKPCRENSELRCFYDEQWMCLCNREHYADCFAFDHSTTGCRGIDYLCQNGGYCVQDEDL</sequence>
<dbReference type="Proteomes" id="UP000681722">
    <property type="component" value="Unassembled WGS sequence"/>
</dbReference>
<dbReference type="EMBL" id="CAJOBC010137780">
    <property type="protein sequence ID" value="CAF4634839.1"/>
    <property type="molecule type" value="Genomic_DNA"/>
</dbReference>
<name>A0A8S2ZGJ5_9BILA</name>
<feature type="non-terminal residue" evidence="1">
    <location>
        <position position="1"/>
    </location>
</feature>
<proteinExistence type="predicted"/>
<dbReference type="AlphaFoldDB" id="A0A8S2ZGJ5"/>
<protein>
    <submittedName>
        <fullName evidence="1">Uncharacterized protein</fullName>
    </submittedName>
</protein>
<organism evidence="1 2">
    <name type="scientific">Didymodactylos carnosus</name>
    <dbReference type="NCBI Taxonomy" id="1234261"/>
    <lineage>
        <taxon>Eukaryota</taxon>
        <taxon>Metazoa</taxon>
        <taxon>Spiralia</taxon>
        <taxon>Gnathifera</taxon>
        <taxon>Rotifera</taxon>
        <taxon>Eurotatoria</taxon>
        <taxon>Bdelloidea</taxon>
        <taxon>Philodinida</taxon>
        <taxon>Philodinidae</taxon>
        <taxon>Didymodactylos</taxon>
    </lineage>
</organism>
<reference evidence="1" key="1">
    <citation type="submission" date="2021-02" db="EMBL/GenBank/DDBJ databases">
        <authorList>
            <person name="Nowell W R."/>
        </authorList>
    </citation>
    <scope>NUCLEOTIDE SEQUENCE</scope>
</reference>